<dbReference type="InterPro" id="IPR046720">
    <property type="entry name" value="DUF6612"/>
</dbReference>
<reference evidence="3" key="3">
    <citation type="journal article" date="2023" name="Microbiol. Resour. Announc.">
        <title>Draft Genome Sequence of Granulicatella sp. Strain S8, Isolated from a Marine Fish, Seriola quinqueradiata.</title>
        <authorList>
            <person name="Lee M."/>
            <person name="Farooq A."/>
            <person name="Jeong J.B."/>
            <person name="Jung M.Y."/>
        </authorList>
    </citation>
    <scope>NUCLEOTIDE SEQUENCE</scope>
    <source>
        <strain evidence="3">S8</strain>
    </source>
</reference>
<sequence>MNTFKKVGILFSALFILAACNNKTGTEGSQTSSTAESQETTLSAEQILKNTQDAMAKVKNYQIDMKISSSIFVVDKLIDLESNSVSQVFLNPLLVKTTIAPSSESGSVQEMVQYADSQFFYIPNLETGGWYKSPMDKIISSNSYDTFYAMLSKLTDLSSKMITKTEGANYSVSLHLEGADTEEFSKLIDGEFAKYAPKYTSIDLAFLIDKTTFLPTSTRSEMAIDTSTNSSESSTESSNDGTKVVTEQIYSKFNQVEPFTIPEETKNAEPLEQQ</sequence>
<evidence type="ECO:0008006" key="5">
    <source>
        <dbReference type="Google" id="ProtNLM"/>
    </source>
</evidence>
<reference evidence="3" key="1">
    <citation type="submission" date="2022-07" db="EMBL/GenBank/DDBJ databases">
        <authorList>
            <person name="Jung M.-Y."/>
            <person name="Lee M."/>
        </authorList>
    </citation>
    <scope>NUCLEOTIDE SEQUENCE</scope>
    <source>
        <strain evidence="3">S8</strain>
    </source>
</reference>
<dbReference type="PROSITE" id="PS51257">
    <property type="entry name" value="PROKAR_LIPOPROTEIN"/>
    <property type="match status" value="1"/>
</dbReference>
<gene>
    <name evidence="3" type="ORF">NPA36_05690</name>
</gene>
<comment type="caution">
    <text evidence="3">The sequence shown here is derived from an EMBL/GenBank/DDBJ whole genome shotgun (WGS) entry which is preliminary data.</text>
</comment>
<reference evidence="3" key="2">
    <citation type="journal article" date="2023" name="Curr. Microbiol.">
        <title>Granulicatella seriolae sp. nov., a Novel Facultative Anaerobe Isolated from Yellowtail Marine Fish.</title>
        <authorList>
            <person name="Lee M."/>
            <person name="Choi Y.J."/>
            <person name="Farooq A."/>
            <person name="Jeong J.B."/>
            <person name="Jung M.Y."/>
        </authorList>
    </citation>
    <scope>NUCLEOTIDE SEQUENCE</scope>
    <source>
        <strain evidence="3">S8</strain>
    </source>
</reference>
<evidence type="ECO:0000313" key="4">
    <source>
        <dbReference type="Proteomes" id="UP001059480"/>
    </source>
</evidence>
<name>A0ABT1WNG5_9LACT</name>
<evidence type="ECO:0000313" key="3">
    <source>
        <dbReference type="EMBL" id="MCQ9210038.1"/>
    </source>
</evidence>
<feature type="chain" id="PRO_5045170184" description="Lipoprotein" evidence="2">
    <location>
        <begin position="19"/>
        <end position="274"/>
    </location>
</feature>
<dbReference type="EMBL" id="JANHNZ010000004">
    <property type="protein sequence ID" value="MCQ9210038.1"/>
    <property type="molecule type" value="Genomic_DNA"/>
</dbReference>
<evidence type="ECO:0000256" key="2">
    <source>
        <dbReference type="SAM" id="SignalP"/>
    </source>
</evidence>
<dbReference type="Gene3D" id="2.50.20.20">
    <property type="match status" value="1"/>
</dbReference>
<feature type="region of interest" description="Disordered" evidence="1">
    <location>
        <begin position="223"/>
        <end position="244"/>
    </location>
</feature>
<protein>
    <recommendedName>
        <fullName evidence="5">Lipoprotein</fullName>
    </recommendedName>
</protein>
<dbReference type="Proteomes" id="UP001059480">
    <property type="component" value="Unassembled WGS sequence"/>
</dbReference>
<accession>A0ABT1WNG5</accession>
<dbReference type="Pfam" id="PF20316">
    <property type="entry name" value="DUF6612"/>
    <property type="match status" value="1"/>
</dbReference>
<evidence type="ECO:0000256" key="1">
    <source>
        <dbReference type="SAM" id="MobiDB-lite"/>
    </source>
</evidence>
<dbReference type="RefSeq" id="WP_256945153.1">
    <property type="nucleotide sequence ID" value="NZ_JANHNZ010000004.1"/>
</dbReference>
<proteinExistence type="predicted"/>
<feature type="signal peptide" evidence="2">
    <location>
        <begin position="1"/>
        <end position="18"/>
    </location>
</feature>
<organism evidence="3 4">
    <name type="scientific">Granulicatella seriolae</name>
    <dbReference type="NCBI Taxonomy" id="2967226"/>
    <lineage>
        <taxon>Bacteria</taxon>
        <taxon>Bacillati</taxon>
        <taxon>Bacillota</taxon>
        <taxon>Bacilli</taxon>
        <taxon>Lactobacillales</taxon>
        <taxon>Carnobacteriaceae</taxon>
        <taxon>Granulicatella</taxon>
    </lineage>
</organism>
<feature type="compositionally biased region" description="Low complexity" evidence="1">
    <location>
        <begin position="226"/>
        <end position="239"/>
    </location>
</feature>
<keyword evidence="2" id="KW-0732">Signal</keyword>
<keyword evidence="4" id="KW-1185">Reference proteome</keyword>